<dbReference type="SUPFAM" id="SSF50129">
    <property type="entry name" value="GroES-like"/>
    <property type="match status" value="1"/>
</dbReference>
<sequence>MFNAVANAVEARMAPSHTDGTVPEANPEHQPAPEAPDGPREKMLALTWQGVNKVEMQQCDVPVLINDHDVIINITGTTVCGSDLHLMHGALLEMNKHDILGHEFCGVIAEVGSKVSKRKVGERVVVSFQIACGSCFYCRQRLSSQCVNTNASSLEPKLYGHKTAGMFGYSHLTGSFAGGQCEVVRVPWGDVNCLPIPDSVPDEAALYLSDMLPTSYHTVVDTGVKDGDCVAVWGAGPIGLLCAHWAFLKGAKRVFLIDRDWRLEYAKSKIPEVETIDFSQVKDVPAKLRELTRDEEVPGVDVALECAAGEYAKSLLHKAQLAVGLELDTPEIVNECILSVKNFGRVGVTGIYTGFCNGFAIGAVMEKGVRFIGCGQAPVHKYWDELLQMLVDKKIDPISLFVTHRLPLEETALLYKKQDAHENSIMKAFITTKYSSEPSPGAPKLSSLRD</sequence>
<evidence type="ECO:0000256" key="4">
    <source>
        <dbReference type="ARBA" id="ARBA00023002"/>
    </source>
</evidence>
<dbReference type="GO" id="GO:0016491">
    <property type="term" value="F:oxidoreductase activity"/>
    <property type="evidence" value="ECO:0007669"/>
    <property type="project" value="UniProtKB-KW"/>
</dbReference>
<evidence type="ECO:0000256" key="3">
    <source>
        <dbReference type="ARBA" id="ARBA00022833"/>
    </source>
</evidence>
<dbReference type="PROSITE" id="PS00059">
    <property type="entry name" value="ADH_ZINC"/>
    <property type="match status" value="1"/>
</dbReference>
<dbReference type="InterPro" id="IPR011032">
    <property type="entry name" value="GroES-like_sf"/>
</dbReference>
<dbReference type="OrthoDB" id="3941538at2759"/>
<dbReference type="EMBL" id="KZ819302">
    <property type="protein sequence ID" value="PWN95779.1"/>
    <property type="molecule type" value="Genomic_DNA"/>
</dbReference>
<dbReference type="SUPFAM" id="SSF51735">
    <property type="entry name" value="NAD(P)-binding Rossmann-fold domains"/>
    <property type="match status" value="1"/>
</dbReference>
<keyword evidence="3" id="KW-0862">Zinc</keyword>
<proteinExistence type="predicted"/>
<reference evidence="7 8" key="1">
    <citation type="journal article" date="2018" name="Mol. Biol. Evol.">
        <title>Broad Genomic Sampling Reveals a Smut Pathogenic Ancestry of the Fungal Clade Ustilaginomycotina.</title>
        <authorList>
            <person name="Kijpornyongpan T."/>
            <person name="Mondo S.J."/>
            <person name="Barry K."/>
            <person name="Sandor L."/>
            <person name="Lee J."/>
            <person name="Lipzen A."/>
            <person name="Pangilinan J."/>
            <person name="LaButti K."/>
            <person name="Hainaut M."/>
            <person name="Henrissat B."/>
            <person name="Grigoriev I.V."/>
            <person name="Spatafora J.W."/>
            <person name="Aime M.C."/>
        </authorList>
    </citation>
    <scope>NUCLEOTIDE SEQUENCE [LARGE SCALE GENOMIC DNA]</scope>
    <source>
        <strain evidence="7 8">MCA 4186</strain>
    </source>
</reference>
<feature type="region of interest" description="Disordered" evidence="5">
    <location>
        <begin position="9"/>
        <end position="40"/>
    </location>
</feature>
<evidence type="ECO:0000256" key="1">
    <source>
        <dbReference type="ARBA" id="ARBA00001947"/>
    </source>
</evidence>
<dbReference type="Gene3D" id="3.90.180.10">
    <property type="entry name" value="Medium-chain alcohol dehydrogenases, catalytic domain"/>
    <property type="match status" value="1"/>
</dbReference>
<evidence type="ECO:0000259" key="6">
    <source>
        <dbReference type="Pfam" id="PF08240"/>
    </source>
</evidence>
<dbReference type="InterPro" id="IPR036291">
    <property type="entry name" value="NAD(P)-bd_dom_sf"/>
</dbReference>
<keyword evidence="4" id="KW-0560">Oxidoreductase</keyword>
<dbReference type="InterPro" id="IPR002328">
    <property type="entry name" value="ADH_Zn_CS"/>
</dbReference>
<dbReference type="AlphaFoldDB" id="A0A316Z2I7"/>
<evidence type="ECO:0000313" key="8">
    <source>
        <dbReference type="Proteomes" id="UP000245946"/>
    </source>
</evidence>
<dbReference type="InterPro" id="IPR013154">
    <property type="entry name" value="ADH-like_N"/>
</dbReference>
<organism evidence="7 8">
    <name type="scientific">Tilletiopsis washingtonensis</name>
    <dbReference type="NCBI Taxonomy" id="58919"/>
    <lineage>
        <taxon>Eukaryota</taxon>
        <taxon>Fungi</taxon>
        <taxon>Dikarya</taxon>
        <taxon>Basidiomycota</taxon>
        <taxon>Ustilaginomycotina</taxon>
        <taxon>Exobasidiomycetes</taxon>
        <taxon>Entylomatales</taxon>
        <taxon>Entylomatales incertae sedis</taxon>
        <taxon>Tilletiopsis</taxon>
    </lineage>
</organism>
<dbReference type="PANTHER" id="PTHR42813:SF1">
    <property type="entry name" value="DEHYDROGENASE, PUTATIVE (AFU_ORTHOLOGUE AFUA_5G03930)-RELATED"/>
    <property type="match status" value="1"/>
</dbReference>
<protein>
    <submittedName>
        <fullName evidence="7">GroES-like protein</fullName>
    </submittedName>
</protein>
<keyword evidence="2" id="KW-0479">Metal-binding</keyword>
<feature type="domain" description="Alcohol dehydrogenase-like N-terminal" evidence="6">
    <location>
        <begin position="67"/>
        <end position="198"/>
    </location>
</feature>
<dbReference type="CDD" id="cd08283">
    <property type="entry name" value="FDH_like_1"/>
    <property type="match status" value="1"/>
</dbReference>
<evidence type="ECO:0000256" key="2">
    <source>
        <dbReference type="ARBA" id="ARBA00022723"/>
    </source>
</evidence>
<evidence type="ECO:0000256" key="5">
    <source>
        <dbReference type="SAM" id="MobiDB-lite"/>
    </source>
</evidence>
<comment type="cofactor">
    <cofactor evidence="1">
        <name>Zn(2+)</name>
        <dbReference type="ChEBI" id="CHEBI:29105"/>
    </cofactor>
</comment>
<dbReference type="STRING" id="58919.A0A316Z2I7"/>
<dbReference type="GeneID" id="37270706"/>
<gene>
    <name evidence="7" type="ORF">FA09DRAFT_331745</name>
</gene>
<keyword evidence="8" id="KW-1185">Reference proteome</keyword>
<dbReference type="PANTHER" id="PTHR42813">
    <property type="entry name" value="ZINC-TYPE ALCOHOL DEHYDROGENASE-LIKE"/>
    <property type="match status" value="1"/>
</dbReference>
<dbReference type="RefSeq" id="XP_025596058.1">
    <property type="nucleotide sequence ID" value="XM_025743162.1"/>
</dbReference>
<dbReference type="GO" id="GO:0008270">
    <property type="term" value="F:zinc ion binding"/>
    <property type="evidence" value="ECO:0007669"/>
    <property type="project" value="InterPro"/>
</dbReference>
<dbReference type="Pfam" id="PF08240">
    <property type="entry name" value="ADH_N"/>
    <property type="match status" value="1"/>
</dbReference>
<accession>A0A316Z2I7</accession>
<evidence type="ECO:0000313" key="7">
    <source>
        <dbReference type="EMBL" id="PWN95779.1"/>
    </source>
</evidence>
<dbReference type="Proteomes" id="UP000245946">
    <property type="component" value="Unassembled WGS sequence"/>
</dbReference>
<name>A0A316Z2I7_9BASI</name>
<dbReference type="Gene3D" id="3.40.50.720">
    <property type="entry name" value="NAD(P)-binding Rossmann-like Domain"/>
    <property type="match status" value="1"/>
</dbReference>